<sequence length="400" mass="45125">MAPSNALTTDICQCTKAEGNYDVEGELGTTVICPSCHLEEATAGERDEQAAFLDDKKVYSAFKDSPSLMRIAARPEEQSIKLVIRKRQKGQQAFAKNARKLVKEYGTTPIVASLKGMLDEGVFTSTDVAKRRFPDLFPEEQVPKYEEGQESATGHPSTKDMELPDGECNKSNEEAGDSAAGVLPNSRPGQTLRDCCLLPRPRQRLMLQLQLILEHACFSFGQREMQQTLDKWDHSCAEAISLQTWIDFFQNNKTFKTEGNAESLPKLLGSVGRIQNVIIYRLNLNFEEVNQFLLDAEEFIRLLDTPLYLDAVKPLRQRIEEVLLMANRDAASIHNEADGKVAEIEAQRERLNREEEGVKRHRDENLDNIRDSIEHDIFAAMGQAKDTLPDIGLAENRWKN</sequence>
<feature type="region of interest" description="Disordered" evidence="2">
    <location>
        <begin position="139"/>
        <end position="184"/>
    </location>
</feature>
<feature type="coiled-coil region" evidence="1">
    <location>
        <begin position="334"/>
        <end position="364"/>
    </location>
</feature>
<keyword evidence="1" id="KW-0175">Coiled coil</keyword>
<dbReference type="EMBL" id="FJOF01000018">
    <property type="protein sequence ID" value="CZR49764.1"/>
    <property type="molecule type" value="Genomic_DNA"/>
</dbReference>
<dbReference type="AlphaFoldDB" id="A0A1L7WAW4"/>
<dbReference type="GeneID" id="42059617"/>
<reference evidence="4" key="1">
    <citation type="journal article" date="2016" name="Genome Biol. Evol.">
        <title>Comparative 'omics' of the Fusarium fujikuroi species complex highlights differences in genetic potential and metabolite synthesis.</title>
        <authorList>
            <person name="Niehaus E.-M."/>
            <person name="Muensterkoetter M."/>
            <person name="Proctor R.H."/>
            <person name="Brown D.W."/>
            <person name="Sharon A."/>
            <person name="Idan Y."/>
            <person name="Oren-Young L."/>
            <person name="Sieber C.M."/>
            <person name="Novak O."/>
            <person name="Pencik A."/>
            <person name="Tarkowska D."/>
            <person name="Hromadova K."/>
            <person name="Freeman S."/>
            <person name="Maymon M."/>
            <person name="Elazar M."/>
            <person name="Youssef S.A."/>
            <person name="El-Shabrawy E.S.M."/>
            <person name="Shalaby A.B.A."/>
            <person name="Houterman P."/>
            <person name="Brock N.L."/>
            <person name="Burkhardt I."/>
            <person name="Tsavkelova E.A."/>
            <person name="Dickschat J.S."/>
            <person name="Galuszka P."/>
            <person name="Gueldener U."/>
            <person name="Tudzynski B."/>
        </authorList>
    </citation>
    <scope>NUCLEOTIDE SEQUENCE [LARGE SCALE GENOMIC DNA]</scope>
    <source>
        <strain evidence="4">ET1</strain>
    </source>
</reference>
<dbReference type="RefSeq" id="XP_031090261.1">
    <property type="nucleotide sequence ID" value="XM_031225064.1"/>
</dbReference>
<evidence type="ECO:0000256" key="1">
    <source>
        <dbReference type="SAM" id="Coils"/>
    </source>
</evidence>
<keyword evidence="4" id="KW-1185">Reference proteome</keyword>
<name>A0A1L7WAW4_FUSPR</name>
<proteinExistence type="predicted"/>
<protein>
    <submittedName>
        <fullName evidence="3">Uncharacterized protein</fullName>
    </submittedName>
</protein>
<accession>A0A1L7WAW4</accession>
<feature type="compositionally biased region" description="Basic and acidic residues" evidence="2">
    <location>
        <begin position="157"/>
        <end position="173"/>
    </location>
</feature>
<evidence type="ECO:0000313" key="4">
    <source>
        <dbReference type="Proteomes" id="UP000183971"/>
    </source>
</evidence>
<dbReference type="VEuPathDB" id="FungiDB:FPRO_14759"/>
<evidence type="ECO:0000256" key="2">
    <source>
        <dbReference type="SAM" id="MobiDB-lite"/>
    </source>
</evidence>
<comment type="caution">
    <text evidence="3">The sequence shown here is derived from an EMBL/GenBank/DDBJ whole genome shotgun (WGS) entry which is preliminary data.</text>
</comment>
<dbReference type="Proteomes" id="UP000183971">
    <property type="component" value="Unassembled WGS sequence"/>
</dbReference>
<gene>
    <name evidence="3" type="ORF">FPRO_14759</name>
</gene>
<organism evidence="3 4">
    <name type="scientific">Fusarium proliferatum (strain ET1)</name>
    <name type="common">Orchid endophyte fungus</name>
    <dbReference type="NCBI Taxonomy" id="1227346"/>
    <lineage>
        <taxon>Eukaryota</taxon>
        <taxon>Fungi</taxon>
        <taxon>Dikarya</taxon>
        <taxon>Ascomycota</taxon>
        <taxon>Pezizomycotina</taxon>
        <taxon>Sordariomycetes</taxon>
        <taxon>Hypocreomycetidae</taxon>
        <taxon>Hypocreales</taxon>
        <taxon>Nectriaceae</taxon>
        <taxon>Fusarium</taxon>
        <taxon>Fusarium fujikuroi species complex</taxon>
    </lineage>
</organism>
<evidence type="ECO:0000313" key="3">
    <source>
        <dbReference type="EMBL" id="CZR49764.1"/>
    </source>
</evidence>